<dbReference type="InterPro" id="IPR011051">
    <property type="entry name" value="RmlC_Cupin_sf"/>
</dbReference>
<dbReference type="InterPro" id="IPR014710">
    <property type="entry name" value="RmlC-like_jellyroll"/>
</dbReference>
<gene>
    <name evidence="1" type="ORF">S01H1_62035</name>
</gene>
<dbReference type="EMBL" id="BARS01040720">
    <property type="protein sequence ID" value="GAG38813.1"/>
    <property type="molecule type" value="Genomic_DNA"/>
</dbReference>
<feature type="non-terminal residue" evidence="1">
    <location>
        <position position="1"/>
    </location>
</feature>
<dbReference type="AlphaFoldDB" id="X0XQ65"/>
<name>X0XQ65_9ZZZZ</name>
<dbReference type="SUPFAM" id="SSF51182">
    <property type="entry name" value="RmlC-like cupins"/>
    <property type="match status" value="1"/>
</dbReference>
<reference evidence="1" key="1">
    <citation type="journal article" date="2014" name="Front. Microbiol.">
        <title>High frequency of phylogenetically diverse reductive dehalogenase-homologous genes in deep subseafloor sedimentary metagenomes.</title>
        <authorList>
            <person name="Kawai M."/>
            <person name="Futagami T."/>
            <person name="Toyoda A."/>
            <person name="Takaki Y."/>
            <person name="Nishi S."/>
            <person name="Hori S."/>
            <person name="Arai W."/>
            <person name="Tsubouchi T."/>
            <person name="Morono Y."/>
            <person name="Uchiyama I."/>
            <person name="Ito T."/>
            <person name="Fujiyama A."/>
            <person name="Inagaki F."/>
            <person name="Takami H."/>
        </authorList>
    </citation>
    <scope>NUCLEOTIDE SEQUENCE</scope>
    <source>
        <strain evidence="1">Expedition CK06-06</strain>
    </source>
</reference>
<protein>
    <recommendedName>
        <fullName evidence="2">Mannose-6-phosphate isomerase</fullName>
    </recommendedName>
</protein>
<comment type="caution">
    <text evidence="1">The sequence shown here is derived from an EMBL/GenBank/DDBJ whole genome shotgun (WGS) entry which is preliminary data.</text>
</comment>
<dbReference type="Gene3D" id="2.60.120.10">
    <property type="entry name" value="Jelly Rolls"/>
    <property type="match status" value="1"/>
</dbReference>
<evidence type="ECO:0008006" key="2">
    <source>
        <dbReference type="Google" id="ProtNLM"/>
    </source>
</evidence>
<evidence type="ECO:0000313" key="1">
    <source>
        <dbReference type="EMBL" id="GAG38813.1"/>
    </source>
</evidence>
<sequence length="208" mass="23026">GTRELVVELDTSRKRVEWFYNYRVVKIGDVIPIPSGTLHALGPGVEVVEPQIPGPTQSLEDGETYPVRYCFPGYERPGVEKMLDIDRVAEMSPVFTEESLPEIIKSENGCVVERLPGKFEDKGLEVHRIIMEPGAVLEITDILSFHTIVSVEGEAKIITKDSEYPVPKARQNGEMLIIPASSGPYGIIAEDSAQIIDTFTPVKMNRTG</sequence>
<organism evidence="1">
    <name type="scientific">marine sediment metagenome</name>
    <dbReference type="NCBI Taxonomy" id="412755"/>
    <lineage>
        <taxon>unclassified sequences</taxon>
        <taxon>metagenomes</taxon>
        <taxon>ecological metagenomes</taxon>
    </lineage>
</organism>
<accession>X0XQ65</accession>
<proteinExistence type="predicted"/>